<dbReference type="CDD" id="cd00200">
    <property type="entry name" value="WD40"/>
    <property type="match status" value="3"/>
</dbReference>
<keyword evidence="8" id="KW-1185">Reference proteome</keyword>
<evidence type="ECO:0000259" key="6">
    <source>
        <dbReference type="PROSITE" id="PS50837"/>
    </source>
</evidence>
<dbReference type="PROSITE" id="PS00678">
    <property type="entry name" value="WD_REPEATS_1"/>
    <property type="match status" value="14"/>
</dbReference>
<organism evidence="7 8">
    <name type="scientific">Hypsizygus marmoreus</name>
    <name type="common">White beech mushroom</name>
    <name type="synonym">Agaricus marmoreus</name>
    <dbReference type="NCBI Taxonomy" id="39966"/>
    <lineage>
        <taxon>Eukaryota</taxon>
        <taxon>Fungi</taxon>
        <taxon>Dikarya</taxon>
        <taxon>Basidiomycota</taxon>
        <taxon>Agaricomycotina</taxon>
        <taxon>Agaricomycetes</taxon>
        <taxon>Agaricomycetidae</taxon>
        <taxon>Agaricales</taxon>
        <taxon>Tricholomatineae</taxon>
        <taxon>Lyophyllaceae</taxon>
        <taxon>Hypsizygus</taxon>
    </lineage>
</organism>
<sequence length="1908" mass="209481">MPAMKMENTQTSPSFSALLQSYGLAGMINVNTPDLTFTCDIKDALKFYVKFSIDDTVQQTAASSRKDVKPEWVDQLSFHAHRSASLKVQVYAKRRILRDEYVGGAEIRVETLLSHTVNPCIPSNLPPPAVPVELELGASIGAPDARFKHDQGILRFTVHEESTSVLGNLLLKTKDDVSEMQDVPWASYLSRTEGFINTVNEISTLHPYTQVAWGVLSMAYNALLTQKNRDGNIRDLVEFLTNTFVFLEDGNALREIQDYFISFPTTDHQIDLPGSIQRQVDILTLILNQATECGYFIHNYAKEHLVWSRLIKNLGTEVSDQIQEYKDKLNDLKAAFQNHAILEIEITTFKVLGMVNELTVQADFSEMLYSKGATYNPEKGCLPSTRQGIIDEIIGWVNSPADETPRLFWLNGVAGSGKSAIAHSVARRLSEQQRLGSFFGFDTGKADRGPEYLFSTIALDLADLDVHWRLSLWDVIKDARALRSDPSVQRQFDNFLLRPAKALTISGPLLIVIDALDECGDASLRKPILSVLQKSLLNLPSNFRVLLTSRAENDIVKALQNKPHILCRSMDEIDAGSTNHDISVFLETRLSDLLKDEGWRSQLISKSEGLFQWASTACLFIEGFSGWTPSEKLEMLLYSDVSNLDLLYMNILQRTFPSVIPAVQNRIRSILGIVITVQEALPLSALFDLYPNSKPDVVRSILQPLGSLLSGITQDHLPVRPLHSSFRDFLIDSQRSGIFSIDLSEANQSLLMSCFRIMEALHFNMCQLPTSYVSNKQQEDFDLKVQKGISVQLSYACRFWVVHLQATSFHENVLGDLEIFMTTKFLYWLEALSLLDAMKVAYKALLFISQQTKEYKSISTLAHDARMFVGIFGTAIGHSAPHIYISALPLAPKNSAVSKIYSPKFTKTLAVSQGQVDDWPAVQNILGGHRGVISCVTFSPNGKYIASGADDHRIYVWNAETGGLVDGLFQGHNDIVNYAIFSPDGRYIVSASNDETICIWDVTSGTAVHGPLKMHTNTVLAVAFSPDGTIIASGSSDKTILLWDVMTGKSLGSPLQGHQDFVMSVAFSVNGKHLISGSIDNTICVWNVATQKLVRKPLKKHTKGVNSIAVSSNGKYIGSGSSDQCICVWNATTYELILGPFKAHSNAVTCVVFSPNSQYIASASRDTTICIWDTHTGQLVSKPIEHHKKEVWFITFLPDGKRIASASEDQTICIWDVNNGTLLVGPFIGHSNAVLCIDFSPDGSQIVSASSDETIQVWDANAGTIIAGIFKRHTDCIGSVAFSPDSKYIASGSHDETIRIWDIKRNLVAGPFTGHTHIINSVAFSPNGKYIVSGSYDATIIVWDAATGAIVSGPILGHKSAVLSVAYSPDGQFIASGSNDKTICIWEALTGKLAFGPFQGHTNHVNCIAWSPNGNYLVSGSSDCDVIIWSMPSGEIFLRPLKGHTDAVLAVAFSPNGKFIASGSSDKTIIVWDLETGNIIDGPLIGHLNDVYSISFSPNGKQLVSGSGDGTACLWNIGVERIANNIGSGHTDVIFCIDISTDGKLIATASGDEYIYLWDTRTGALLNRPFEKHETSMGAVALSPDNNLIASGSFLGVINIWNPNTGDIFKGPLEEHTDIVWTIKFSANGKYIASGSGDTTVIVWDVLNGIPIAKPFKGHKQGVRCIAFSPNSLFVASGGDDDNIYIWSIETGAMTMGPLSYHTDHIISLDFSPDGKSLVSGSDDRSIIIWDTATGGIIAGPFEHSDWILAVRFSLDGTKIFSWSDNNIFWTWDTKTGKVISSYPTQSGPTGRTLCAAIALDGTHVAIGSDEGIVWFWNVDSHSSKSTSQNDSREMGMPRFSHKVQIDNGWLLGPKSELLLWLPHWNRIGLHWLRGKALVMGRSETLLEDTNFVHGSFWPHCHTGNCMS</sequence>
<dbReference type="InterPro" id="IPR019775">
    <property type="entry name" value="WD40_repeat_CS"/>
</dbReference>
<dbReference type="SUPFAM" id="SSF50978">
    <property type="entry name" value="WD40 repeat-like"/>
    <property type="match status" value="2"/>
</dbReference>
<dbReference type="PROSITE" id="PS50837">
    <property type="entry name" value="NACHT"/>
    <property type="match status" value="1"/>
</dbReference>
<feature type="domain" description="C2" evidence="5">
    <location>
        <begin position="5"/>
        <end position="122"/>
    </location>
</feature>
<evidence type="ECO:0000259" key="5">
    <source>
        <dbReference type="PROSITE" id="PS50004"/>
    </source>
</evidence>
<dbReference type="Gene3D" id="2.130.10.10">
    <property type="entry name" value="YVTN repeat-like/Quinoprotein amine dehydrogenase"/>
    <property type="match status" value="7"/>
</dbReference>
<feature type="repeat" description="WD" evidence="3">
    <location>
        <begin position="1527"/>
        <end position="1568"/>
    </location>
</feature>
<dbReference type="InterPro" id="IPR035892">
    <property type="entry name" value="C2_domain_sf"/>
</dbReference>
<keyword evidence="2" id="KW-0677">Repeat</keyword>
<feature type="repeat" description="WD" evidence="3">
    <location>
        <begin position="1441"/>
        <end position="1482"/>
    </location>
</feature>
<feature type="coiled-coil region" evidence="4">
    <location>
        <begin position="315"/>
        <end position="342"/>
    </location>
</feature>
<dbReference type="PROSITE" id="PS50294">
    <property type="entry name" value="WD_REPEATS_REGION"/>
    <property type="match status" value="19"/>
</dbReference>
<feature type="repeat" description="WD" evidence="3">
    <location>
        <begin position="1656"/>
        <end position="1697"/>
    </location>
</feature>
<protein>
    <recommendedName>
        <fullName evidence="9">Vegetative incompatibility protein HET-E-1</fullName>
    </recommendedName>
</protein>
<dbReference type="PANTHER" id="PTHR22847">
    <property type="entry name" value="WD40 REPEAT PROTEIN"/>
    <property type="match status" value="1"/>
</dbReference>
<dbReference type="OrthoDB" id="538223at2759"/>
<feature type="repeat" description="WD" evidence="3">
    <location>
        <begin position="1227"/>
        <end position="1268"/>
    </location>
</feature>
<feature type="repeat" description="WD" evidence="3">
    <location>
        <begin position="1141"/>
        <end position="1182"/>
    </location>
</feature>
<dbReference type="InterPro" id="IPR015943">
    <property type="entry name" value="WD40/YVTN_repeat-like_dom_sf"/>
</dbReference>
<feature type="domain" description="NACHT" evidence="6">
    <location>
        <begin position="406"/>
        <end position="550"/>
    </location>
</feature>
<feature type="repeat" description="WD" evidence="3">
    <location>
        <begin position="1098"/>
        <end position="1139"/>
    </location>
</feature>
<dbReference type="Pfam" id="PF00168">
    <property type="entry name" value="C2"/>
    <property type="match status" value="1"/>
</dbReference>
<feature type="repeat" description="WD" evidence="3">
    <location>
        <begin position="926"/>
        <end position="967"/>
    </location>
</feature>
<dbReference type="SUPFAM" id="SSF52540">
    <property type="entry name" value="P-loop containing nucleoside triphosphate hydrolases"/>
    <property type="match status" value="1"/>
</dbReference>
<dbReference type="InterPro" id="IPR007111">
    <property type="entry name" value="NACHT_NTPase"/>
</dbReference>
<evidence type="ECO:0000313" key="7">
    <source>
        <dbReference type="EMBL" id="RDB17119.1"/>
    </source>
</evidence>
<dbReference type="Gene3D" id="2.60.40.150">
    <property type="entry name" value="C2 domain"/>
    <property type="match status" value="1"/>
</dbReference>
<dbReference type="SUPFAM" id="SSF49562">
    <property type="entry name" value="C2 domain (Calcium/lipid-binding domain, CaLB)"/>
    <property type="match status" value="1"/>
</dbReference>
<dbReference type="InterPro" id="IPR055442">
    <property type="entry name" value="Beta-prop_EML-like_2nd"/>
</dbReference>
<dbReference type="PROSITE" id="PS50082">
    <property type="entry name" value="WD_REPEATS_2"/>
    <property type="match status" value="20"/>
</dbReference>
<gene>
    <name evidence="7" type="ORF">Hypma_001675</name>
</gene>
<dbReference type="InterPro" id="IPR036322">
    <property type="entry name" value="WD40_repeat_dom_sf"/>
</dbReference>
<evidence type="ECO:0000313" key="8">
    <source>
        <dbReference type="Proteomes" id="UP000076154"/>
    </source>
</evidence>
<dbReference type="SMART" id="SM00320">
    <property type="entry name" value="WD40"/>
    <property type="match status" value="21"/>
</dbReference>
<feature type="repeat" description="WD" evidence="3">
    <location>
        <begin position="1741"/>
        <end position="1782"/>
    </location>
</feature>
<evidence type="ECO:0000256" key="4">
    <source>
        <dbReference type="SAM" id="Coils"/>
    </source>
</evidence>
<feature type="repeat" description="WD" evidence="3">
    <location>
        <begin position="969"/>
        <end position="1010"/>
    </location>
</feature>
<dbReference type="PROSITE" id="PS50004">
    <property type="entry name" value="C2"/>
    <property type="match status" value="1"/>
</dbReference>
<dbReference type="STRING" id="39966.A0A369J507"/>
<dbReference type="Pfam" id="PF00400">
    <property type="entry name" value="WD40"/>
    <property type="match status" value="15"/>
</dbReference>
<feature type="repeat" description="WD" evidence="3">
    <location>
        <begin position="1270"/>
        <end position="1304"/>
    </location>
</feature>
<dbReference type="SUPFAM" id="SSF50998">
    <property type="entry name" value="Quinoprotein alcohol dehydrogenase-like"/>
    <property type="match status" value="1"/>
</dbReference>
<name>A0A369J507_HYPMA</name>
<feature type="repeat" description="WD" evidence="3">
    <location>
        <begin position="1398"/>
        <end position="1439"/>
    </location>
</feature>
<evidence type="ECO:0008006" key="9">
    <source>
        <dbReference type="Google" id="ProtNLM"/>
    </source>
</evidence>
<dbReference type="InterPro" id="IPR011047">
    <property type="entry name" value="Quinoprotein_ADH-like_sf"/>
</dbReference>
<dbReference type="InterPro" id="IPR001680">
    <property type="entry name" value="WD40_rpt"/>
</dbReference>
<accession>A0A369J507</accession>
<feature type="repeat" description="WD" evidence="3">
    <location>
        <begin position="1699"/>
        <end position="1740"/>
    </location>
</feature>
<dbReference type="Proteomes" id="UP000076154">
    <property type="component" value="Unassembled WGS sequence"/>
</dbReference>
<dbReference type="PANTHER" id="PTHR22847:SF637">
    <property type="entry name" value="WD REPEAT DOMAIN 5B"/>
    <property type="match status" value="1"/>
</dbReference>
<dbReference type="InParanoid" id="A0A369J507"/>
<dbReference type="InterPro" id="IPR020472">
    <property type="entry name" value="WD40_PAC1"/>
</dbReference>
<dbReference type="PRINTS" id="PR00320">
    <property type="entry name" value="GPROTEINBRPT"/>
</dbReference>
<feature type="repeat" description="WD" evidence="3">
    <location>
        <begin position="1312"/>
        <end position="1353"/>
    </location>
</feature>
<feature type="repeat" description="WD" evidence="3">
    <location>
        <begin position="1012"/>
        <end position="1053"/>
    </location>
</feature>
<feature type="repeat" description="WD" evidence="3">
    <location>
        <begin position="1184"/>
        <end position="1225"/>
    </location>
</feature>
<evidence type="ECO:0000256" key="1">
    <source>
        <dbReference type="ARBA" id="ARBA00022574"/>
    </source>
</evidence>
<dbReference type="GO" id="GO:1990234">
    <property type="term" value="C:transferase complex"/>
    <property type="evidence" value="ECO:0007669"/>
    <property type="project" value="UniProtKB-ARBA"/>
</dbReference>
<reference evidence="7" key="1">
    <citation type="submission" date="2018-04" db="EMBL/GenBank/DDBJ databases">
        <title>Whole genome sequencing of Hypsizygus marmoreus.</title>
        <authorList>
            <person name="Choi I.-G."/>
            <person name="Min B."/>
            <person name="Kim J.-G."/>
            <person name="Kim S."/>
            <person name="Oh Y.-L."/>
            <person name="Kong W.-S."/>
            <person name="Park H."/>
            <person name="Jeong J."/>
            <person name="Song E.-S."/>
        </authorList>
    </citation>
    <scope>NUCLEOTIDE SEQUENCE [LARGE SCALE GENOMIC DNA]</scope>
    <source>
        <strain evidence="7">51987-8</strain>
    </source>
</reference>
<dbReference type="InterPro" id="IPR056884">
    <property type="entry name" value="NPHP3-like_N"/>
</dbReference>
<comment type="caution">
    <text evidence="7">The sequence shown here is derived from an EMBL/GenBank/DDBJ whole genome shotgun (WGS) entry which is preliminary data.</text>
</comment>
<dbReference type="Pfam" id="PF24883">
    <property type="entry name" value="NPHP3_N"/>
    <property type="match status" value="1"/>
</dbReference>
<dbReference type="Pfam" id="PF23414">
    <property type="entry name" value="Beta-prop_EML_2"/>
    <property type="match status" value="1"/>
</dbReference>
<dbReference type="Gene3D" id="3.40.50.300">
    <property type="entry name" value="P-loop containing nucleotide triphosphate hydrolases"/>
    <property type="match status" value="1"/>
</dbReference>
<evidence type="ECO:0000256" key="2">
    <source>
        <dbReference type="ARBA" id="ARBA00022737"/>
    </source>
</evidence>
<evidence type="ECO:0000256" key="3">
    <source>
        <dbReference type="PROSITE-ProRule" id="PRU00221"/>
    </source>
</evidence>
<feature type="repeat" description="WD" evidence="3">
    <location>
        <begin position="1570"/>
        <end position="1611"/>
    </location>
</feature>
<dbReference type="CDD" id="cd00030">
    <property type="entry name" value="C2"/>
    <property type="match status" value="1"/>
</dbReference>
<keyword evidence="4" id="KW-0175">Coiled coil</keyword>
<feature type="repeat" description="WD" evidence="3">
    <location>
        <begin position="1484"/>
        <end position="1517"/>
    </location>
</feature>
<dbReference type="EMBL" id="LUEZ02000113">
    <property type="protein sequence ID" value="RDB17119.1"/>
    <property type="molecule type" value="Genomic_DNA"/>
</dbReference>
<feature type="repeat" description="WD" evidence="3">
    <location>
        <begin position="1055"/>
        <end position="1096"/>
    </location>
</feature>
<feature type="repeat" description="WD" evidence="3">
    <location>
        <begin position="1355"/>
        <end position="1387"/>
    </location>
</feature>
<dbReference type="InterPro" id="IPR000008">
    <property type="entry name" value="C2_dom"/>
</dbReference>
<proteinExistence type="predicted"/>
<feature type="repeat" description="WD" evidence="3">
    <location>
        <begin position="1613"/>
        <end position="1654"/>
    </location>
</feature>
<dbReference type="InterPro" id="IPR027417">
    <property type="entry name" value="P-loop_NTPase"/>
</dbReference>
<keyword evidence="1 3" id="KW-0853">WD repeat</keyword>